<evidence type="ECO:0000313" key="11">
    <source>
        <dbReference type="Proteomes" id="UP000233293"/>
    </source>
</evidence>
<dbReference type="OrthoDB" id="9794165at2"/>
<keyword evidence="11" id="KW-1185">Reference proteome</keyword>
<dbReference type="PANTHER" id="PTHR30574:SF1">
    <property type="entry name" value="SULPHUR TRANSPORT DOMAIN-CONTAINING PROTEIN"/>
    <property type="match status" value="1"/>
</dbReference>
<dbReference type="Proteomes" id="UP000233293">
    <property type="component" value="Unassembled WGS sequence"/>
</dbReference>
<name>A0A2N3Q167_9PROT</name>
<dbReference type="GO" id="GO:0005886">
    <property type="term" value="C:plasma membrane"/>
    <property type="evidence" value="ECO:0007669"/>
    <property type="project" value="UniProtKB-SubCell"/>
</dbReference>
<feature type="transmembrane region" description="Helical" evidence="9">
    <location>
        <begin position="345"/>
        <end position="364"/>
    </location>
</feature>
<feature type="transmembrane region" description="Helical" evidence="9">
    <location>
        <begin position="197"/>
        <end position="218"/>
    </location>
</feature>
<comment type="subcellular location">
    <subcellularLocation>
        <location evidence="1">Cell inner membrane</location>
        <topology evidence="1">Multi-pass membrane protein</topology>
    </subcellularLocation>
</comment>
<keyword evidence="2" id="KW-0813">Transport</keyword>
<feature type="transmembrane region" description="Helical" evidence="9">
    <location>
        <begin position="92"/>
        <end position="111"/>
    </location>
</feature>
<evidence type="ECO:0000256" key="3">
    <source>
        <dbReference type="ARBA" id="ARBA00022475"/>
    </source>
</evidence>
<protein>
    <submittedName>
        <fullName evidence="10">YeeE/YedE family protein</fullName>
    </submittedName>
</protein>
<evidence type="ECO:0000313" key="10">
    <source>
        <dbReference type="EMBL" id="PKU26393.1"/>
    </source>
</evidence>
<dbReference type="EMBL" id="PIUM01000001">
    <property type="protein sequence ID" value="PKU26393.1"/>
    <property type="molecule type" value="Genomic_DNA"/>
</dbReference>
<keyword evidence="6 9" id="KW-1133">Transmembrane helix</keyword>
<feature type="transmembrane region" description="Helical" evidence="9">
    <location>
        <begin position="157"/>
        <end position="177"/>
    </location>
</feature>
<evidence type="ECO:0000256" key="6">
    <source>
        <dbReference type="ARBA" id="ARBA00022989"/>
    </source>
</evidence>
<keyword evidence="5 9" id="KW-0812">Transmembrane</keyword>
<accession>A0A2N3Q167</accession>
<dbReference type="Pfam" id="PF04143">
    <property type="entry name" value="Sulf_transp"/>
    <property type="match status" value="1"/>
</dbReference>
<keyword evidence="3" id="KW-1003">Cell membrane</keyword>
<feature type="transmembrane region" description="Helical" evidence="9">
    <location>
        <begin position="123"/>
        <end position="145"/>
    </location>
</feature>
<evidence type="ECO:0000256" key="4">
    <source>
        <dbReference type="ARBA" id="ARBA00022519"/>
    </source>
</evidence>
<keyword evidence="7 9" id="KW-0472">Membrane</keyword>
<organism evidence="10 11">
    <name type="scientific">Telmatospirillum siberiense</name>
    <dbReference type="NCBI Taxonomy" id="382514"/>
    <lineage>
        <taxon>Bacteria</taxon>
        <taxon>Pseudomonadati</taxon>
        <taxon>Pseudomonadota</taxon>
        <taxon>Alphaproteobacteria</taxon>
        <taxon>Rhodospirillales</taxon>
        <taxon>Rhodospirillaceae</taxon>
        <taxon>Telmatospirillum</taxon>
    </lineage>
</organism>
<sequence>MSSSLDLSIDARLTTAPPSSLPEINRSVVTVALALLLVGAVWLAQTVSWRQGVLLLVGGAAGISLYHASFGFTSAWRVFLADRRGAGLRAQMLMLALAVLIFFPLLAHGSVFGQPVKGEIGAVGVSVVAGAFLFGLGMQLGGGCASGTLFTVGGGNVRMLVTLAAFIAGSAIGAYHLPWWQATPNLGPISLIATLGWAPALVLNLALFGAVAWISLVLERRRHGTPAIAARPATGLLHRLTRGPWPLVWGAVALVLVNLATLLLAGRPWGVTSGFALWGSKIASAIGFDVSSWGFWSSPARATALHASVFEDITSVMDFGIVIGAMAAAGLAGKFAPSWRIPLRSLVAAVVGGLLMGYGARLAYGCNIGAYFSGIASSSLHGWLWFAAALSGSYAGTKARPLFGLAVERTRDTGC</sequence>
<dbReference type="PANTHER" id="PTHR30574">
    <property type="entry name" value="INNER MEMBRANE PROTEIN YEDE"/>
    <property type="match status" value="1"/>
</dbReference>
<gene>
    <name evidence="10" type="ORF">CWS72_00640</name>
</gene>
<feature type="transmembrane region" description="Helical" evidence="9">
    <location>
        <begin position="53"/>
        <end position="80"/>
    </location>
</feature>
<evidence type="ECO:0000256" key="8">
    <source>
        <dbReference type="ARBA" id="ARBA00035655"/>
    </source>
</evidence>
<dbReference type="RefSeq" id="WP_101248623.1">
    <property type="nucleotide sequence ID" value="NZ_PIUM01000001.1"/>
</dbReference>
<feature type="transmembrane region" description="Helical" evidence="9">
    <location>
        <begin position="247"/>
        <end position="265"/>
    </location>
</feature>
<proteinExistence type="inferred from homology"/>
<evidence type="ECO:0000256" key="1">
    <source>
        <dbReference type="ARBA" id="ARBA00004429"/>
    </source>
</evidence>
<feature type="transmembrane region" description="Helical" evidence="9">
    <location>
        <begin position="370"/>
        <end position="390"/>
    </location>
</feature>
<evidence type="ECO:0000256" key="2">
    <source>
        <dbReference type="ARBA" id="ARBA00022448"/>
    </source>
</evidence>
<feature type="transmembrane region" description="Helical" evidence="9">
    <location>
        <begin position="28"/>
        <end position="47"/>
    </location>
</feature>
<dbReference type="InterPro" id="IPR007272">
    <property type="entry name" value="Sulf_transp_TsuA/YedE"/>
</dbReference>
<reference evidence="11" key="1">
    <citation type="submission" date="2017-12" db="EMBL/GenBank/DDBJ databases">
        <title>Draft genome sequence of Telmatospirillum siberiense 26-4b1T, an acidotolerant peatland alphaproteobacterium potentially involved in sulfur cycling.</title>
        <authorList>
            <person name="Hausmann B."/>
            <person name="Pjevac P."/>
            <person name="Schreck K."/>
            <person name="Herbold C.W."/>
            <person name="Daims H."/>
            <person name="Wagner M."/>
            <person name="Pester M."/>
            <person name="Loy A."/>
        </authorList>
    </citation>
    <scope>NUCLEOTIDE SEQUENCE [LARGE SCALE GENOMIC DNA]</scope>
    <source>
        <strain evidence="11">26-4b1</strain>
    </source>
</reference>
<dbReference type="AlphaFoldDB" id="A0A2N3Q167"/>
<comment type="similarity">
    <text evidence="8">Belongs to the TsuA/YedE (TC 9.B.102) family.</text>
</comment>
<keyword evidence="4" id="KW-0997">Cell inner membrane</keyword>
<comment type="caution">
    <text evidence="10">The sequence shown here is derived from an EMBL/GenBank/DDBJ whole genome shotgun (WGS) entry which is preliminary data.</text>
</comment>
<evidence type="ECO:0000256" key="5">
    <source>
        <dbReference type="ARBA" id="ARBA00022692"/>
    </source>
</evidence>
<feature type="transmembrane region" description="Helical" evidence="9">
    <location>
        <begin position="313"/>
        <end position="333"/>
    </location>
</feature>
<evidence type="ECO:0000256" key="7">
    <source>
        <dbReference type="ARBA" id="ARBA00023136"/>
    </source>
</evidence>
<evidence type="ECO:0000256" key="9">
    <source>
        <dbReference type="SAM" id="Phobius"/>
    </source>
</evidence>